<evidence type="ECO:0000256" key="1">
    <source>
        <dbReference type="ARBA" id="ARBA00004141"/>
    </source>
</evidence>
<evidence type="ECO:0000256" key="3">
    <source>
        <dbReference type="ARBA" id="ARBA00022989"/>
    </source>
</evidence>
<dbReference type="EMBL" id="CAJNDS010002148">
    <property type="protein sequence ID" value="CAE7351595.1"/>
    <property type="molecule type" value="Genomic_DNA"/>
</dbReference>
<feature type="transmembrane region" description="Helical" evidence="6">
    <location>
        <begin position="287"/>
        <end position="305"/>
    </location>
</feature>
<proteinExistence type="predicted"/>
<keyword evidence="9" id="KW-1185">Reference proteome</keyword>
<evidence type="ECO:0000259" key="7">
    <source>
        <dbReference type="Pfam" id="PF00520"/>
    </source>
</evidence>
<dbReference type="GO" id="GO:0005249">
    <property type="term" value="F:voltage-gated potassium channel activity"/>
    <property type="evidence" value="ECO:0007669"/>
    <property type="project" value="TreeGrafter"/>
</dbReference>
<feature type="region of interest" description="Disordered" evidence="5">
    <location>
        <begin position="1"/>
        <end position="27"/>
    </location>
</feature>
<dbReference type="GO" id="GO:0042391">
    <property type="term" value="P:regulation of membrane potential"/>
    <property type="evidence" value="ECO:0007669"/>
    <property type="project" value="TreeGrafter"/>
</dbReference>
<evidence type="ECO:0000313" key="9">
    <source>
        <dbReference type="Proteomes" id="UP000604046"/>
    </source>
</evidence>
<dbReference type="PANTHER" id="PTHR10217:SF435">
    <property type="entry name" value="POTASSIUM VOLTAGE-GATED CHANNEL PROTEIN EAG"/>
    <property type="match status" value="1"/>
</dbReference>
<dbReference type="OrthoDB" id="432483at2759"/>
<keyword evidence="2 6" id="KW-0812">Transmembrane</keyword>
<evidence type="ECO:0000256" key="5">
    <source>
        <dbReference type="SAM" id="MobiDB-lite"/>
    </source>
</evidence>
<evidence type="ECO:0000256" key="2">
    <source>
        <dbReference type="ARBA" id="ARBA00022692"/>
    </source>
</evidence>
<feature type="transmembrane region" description="Helical" evidence="6">
    <location>
        <begin position="257"/>
        <end position="275"/>
    </location>
</feature>
<feature type="transmembrane region" description="Helical" evidence="6">
    <location>
        <begin position="222"/>
        <end position="245"/>
    </location>
</feature>
<comment type="caution">
    <text evidence="8">The sequence shown here is derived from an EMBL/GenBank/DDBJ whole genome shotgun (WGS) entry which is preliminary data.</text>
</comment>
<evidence type="ECO:0000313" key="8">
    <source>
        <dbReference type="EMBL" id="CAE7351595.1"/>
    </source>
</evidence>
<organism evidence="8 9">
    <name type="scientific">Symbiodinium natans</name>
    <dbReference type="NCBI Taxonomy" id="878477"/>
    <lineage>
        <taxon>Eukaryota</taxon>
        <taxon>Sar</taxon>
        <taxon>Alveolata</taxon>
        <taxon>Dinophyceae</taxon>
        <taxon>Suessiales</taxon>
        <taxon>Symbiodiniaceae</taxon>
        <taxon>Symbiodinium</taxon>
    </lineage>
</organism>
<dbReference type="InterPro" id="IPR050818">
    <property type="entry name" value="KCNH_animal-type"/>
</dbReference>
<gene>
    <name evidence="8" type="primary">KCNH6</name>
    <name evidence="8" type="ORF">SNAT2548_LOCUS18547</name>
</gene>
<accession>A0A812PHQ1</accession>
<feature type="transmembrane region" description="Helical" evidence="6">
    <location>
        <begin position="183"/>
        <end position="202"/>
    </location>
</feature>
<feature type="domain" description="Ion transport" evidence="7">
    <location>
        <begin position="184"/>
        <end position="427"/>
    </location>
</feature>
<keyword evidence="4 6" id="KW-0472">Membrane</keyword>
<sequence length="588" mass="65045">MDAPQLLRLPVGPRAQPPSRSPSPAADVPAMSFAEVHALLAECHDAEIAALKRQVSTGTPSQTQVSVMQLTLSKDRERGSTQMAWNPREEDAKLARANGHKLQQLLQPATSGPESAFLDISCIFAETSEGDINFEPRRCWTTDGSLTPSVVRRRSISSWAPLARGDNPQGRWQTLAPMGRFRLVWDVCSILCLTLDVILLPLHAFSQWRAGATLAVFELLLHLFWCADIVVTLRTGFFSGGTLVMNQRSIAKNYARGWMSFDLLYAVLGLAWVVLQLSNESNDVQAGAQSFMTGLGCMQLFLRLVRLMRLTKMAESSKTRLTSDILIASASILQLSAQIVLNHHAIACIWYYIGTVAGSTGWVAINNLDSQPMLYRYATSLNYLFCQLGFGGTGIEPGTTLERFFGLFTAVQALAIFSTLVASLTSHAAFLNKSGEERRNEFRLLRQFLAHSQVEEELALRIQRFLEHAHALTKEVVDEIQVPLLRLLSKPLWRELRYAMYKHCLGEIGFVRSLSRCSVSDDLSTDATRQLSQALSQLSLPPWLSALAFAVPSRSSGTCCFICCWPDLSWISPSIVGHLCHTGAPDCP</sequence>
<reference evidence="8" key="1">
    <citation type="submission" date="2021-02" db="EMBL/GenBank/DDBJ databases">
        <authorList>
            <person name="Dougan E. K."/>
            <person name="Rhodes N."/>
            <person name="Thang M."/>
            <person name="Chan C."/>
        </authorList>
    </citation>
    <scope>NUCLEOTIDE SEQUENCE</scope>
</reference>
<evidence type="ECO:0000256" key="6">
    <source>
        <dbReference type="SAM" id="Phobius"/>
    </source>
</evidence>
<dbReference type="Proteomes" id="UP000604046">
    <property type="component" value="Unassembled WGS sequence"/>
</dbReference>
<dbReference type="Pfam" id="PF00520">
    <property type="entry name" value="Ion_trans"/>
    <property type="match status" value="1"/>
</dbReference>
<feature type="transmembrane region" description="Helical" evidence="6">
    <location>
        <begin position="404"/>
        <end position="424"/>
    </location>
</feature>
<comment type="subcellular location">
    <subcellularLocation>
        <location evidence="1">Membrane</location>
        <topology evidence="1">Multi-pass membrane protein</topology>
    </subcellularLocation>
</comment>
<evidence type="ECO:0000256" key="4">
    <source>
        <dbReference type="ARBA" id="ARBA00023136"/>
    </source>
</evidence>
<dbReference type="GO" id="GO:0005886">
    <property type="term" value="C:plasma membrane"/>
    <property type="evidence" value="ECO:0007669"/>
    <property type="project" value="TreeGrafter"/>
</dbReference>
<dbReference type="AlphaFoldDB" id="A0A812PHQ1"/>
<protein>
    <submittedName>
        <fullName evidence="8">KCNH6 protein</fullName>
    </submittedName>
</protein>
<dbReference type="SUPFAM" id="SSF81324">
    <property type="entry name" value="Voltage-gated potassium channels"/>
    <property type="match status" value="1"/>
</dbReference>
<dbReference type="PANTHER" id="PTHR10217">
    <property type="entry name" value="VOLTAGE AND LIGAND GATED POTASSIUM CHANNEL"/>
    <property type="match status" value="1"/>
</dbReference>
<keyword evidence="3 6" id="KW-1133">Transmembrane helix</keyword>
<dbReference type="InterPro" id="IPR005821">
    <property type="entry name" value="Ion_trans_dom"/>
</dbReference>
<name>A0A812PHQ1_9DINO</name>
<dbReference type="Gene3D" id="1.10.287.70">
    <property type="match status" value="1"/>
</dbReference>